<dbReference type="Proteomes" id="UP000662973">
    <property type="component" value="Chromosome"/>
</dbReference>
<dbReference type="EMBL" id="CP064788">
    <property type="protein sequence ID" value="QSG10437.1"/>
    <property type="molecule type" value="Genomic_DNA"/>
</dbReference>
<dbReference type="KEGG" id="hds:HSR122_3069"/>
<proteinExistence type="predicted"/>
<evidence type="ECO:0000313" key="2">
    <source>
        <dbReference type="Proteomes" id="UP000662973"/>
    </source>
</evidence>
<protein>
    <submittedName>
        <fullName evidence="1">Uncharacterized protein</fullName>
    </submittedName>
</protein>
<evidence type="ECO:0000313" key="1">
    <source>
        <dbReference type="EMBL" id="QSG10437.1"/>
    </source>
</evidence>
<keyword evidence="2" id="KW-1185">Reference proteome</keyword>
<dbReference type="AlphaFoldDB" id="A0A897NCK8"/>
<gene>
    <name evidence="1" type="ORF">HSR122_3069</name>
</gene>
<reference evidence="1 2" key="1">
    <citation type="submission" date="2020-11" db="EMBL/GenBank/DDBJ databases">
        <title>Carbohydrate-dependent, anaerobic sulfur respiration: A novel catabolism in halophilic archaea.</title>
        <authorList>
            <person name="Sorokin D.Y."/>
            <person name="Messina E."/>
            <person name="Smedile F."/>
            <person name="La Cono V."/>
            <person name="Hallsworth J.E."/>
            <person name="Yakimov M.M."/>
        </authorList>
    </citation>
    <scope>NUCLEOTIDE SEQUENCE [LARGE SCALE GENOMIC DNA]</scope>
    <source>
        <strain evidence="1 2">HSR12-2</strain>
    </source>
</reference>
<name>A0A897NCK8_9EURY</name>
<accession>A0A897NCK8</accession>
<organism evidence="1 2">
    <name type="scientific">Halapricum desulfuricans</name>
    <dbReference type="NCBI Taxonomy" id="2841257"/>
    <lineage>
        <taxon>Archaea</taxon>
        <taxon>Methanobacteriati</taxon>
        <taxon>Methanobacteriota</taxon>
        <taxon>Stenosarchaea group</taxon>
        <taxon>Halobacteria</taxon>
        <taxon>Halobacteriales</taxon>
        <taxon>Haloarculaceae</taxon>
        <taxon>Halapricum</taxon>
    </lineage>
</organism>
<sequence>MLQLEHPPCDGAHSLLVLPATGVVRGPVSAQTRMKIAISTGTVRSRTRVGHSG</sequence>